<organism evidence="1 2">
    <name type="scientific">Deinococcus ruber</name>
    <dbReference type="NCBI Taxonomy" id="1848197"/>
    <lineage>
        <taxon>Bacteria</taxon>
        <taxon>Thermotogati</taxon>
        <taxon>Deinococcota</taxon>
        <taxon>Deinococci</taxon>
        <taxon>Deinococcales</taxon>
        <taxon>Deinococcaceae</taxon>
        <taxon>Deinococcus</taxon>
    </lineage>
</organism>
<sequence length="101" mass="11654">MPDLANLTPLELADLLQDAYAADHDLPGDHLTDPVLRYDLAWLLDHDEDLKLAVITHWLEPGEELDDPEELKDMKELENAALYWLDAEFFGQLELPDREED</sequence>
<dbReference type="AlphaFoldDB" id="A0A918F9Q7"/>
<accession>A0A918F9Q7</accession>
<gene>
    <name evidence="1" type="ORF">GCM10008957_34490</name>
</gene>
<evidence type="ECO:0000313" key="2">
    <source>
        <dbReference type="Proteomes" id="UP000603865"/>
    </source>
</evidence>
<proteinExistence type="predicted"/>
<dbReference type="EMBL" id="BMQL01000022">
    <property type="protein sequence ID" value="GGR18930.1"/>
    <property type="molecule type" value="Genomic_DNA"/>
</dbReference>
<comment type="caution">
    <text evidence="1">The sequence shown here is derived from an EMBL/GenBank/DDBJ whole genome shotgun (WGS) entry which is preliminary data.</text>
</comment>
<protein>
    <submittedName>
        <fullName evidence="1">Uncharacterized protein</fullName>
    </submittedName>
</protein>
<keyword evidence="2" id="KW-1185">Reference proteome</keyword>
<dbReference type="RefSeq" id="WP_189091743.1">
    <property type="nucleotide sequence ID" value="NZ_BMQL01000022.1"/>
</dbReference>
<reference evidence="1" key="2">
    <citation type="submission" date="2020-09" db="EMBL/GenBank/DDBJ databases">
        <authorList>
            <person name="Sun Q."/>
            <person name="Ohkuma M."/>
        </authorList>
    </citation>
    <scope>NUCLEOTIDE SEQUENCE</scope>
    <source>
        <strain evidence="1">JCM 31311</strain>
    </source>
</reference>
<reference evidence="1" key="1">
    <citation type="journal article" date="2014" name="Int. J. Syst. Evol. Microbiol.">
        <title>Complete genome sequence of Corynebacterium casei LMG S-19264T (=DSM 44701T), isolated from a smear-ripened cheese.</title>
        <authorList>
            <consortium name="US DOE Joint Genome Institute (JGI-PGF)"/>
            <person name="Walter F."/>
            <person name="Albersmeier A."/>
            <person name="Kalinowski J."/>
            <person name="Ruckert C."/>
        </authorList>
    </citation>
    <scope>NUCLEOTIDE SEQUENCE</scope>
    <source>
        <strain evidence="1">JCM 31311</strain>
    </source>
</reference>
<name>A0A918F9Q7_9DEIO</name>
<evidence type="ECO:0000313" key="1">
    <source>
        <dbReference type="EMBL" id="GGR18930.1"/>
    </source>
</evidence>
<dbReference type="Proteomes" id="UP000603865">
    <property type="component" value="Unassembled WGS sequence"/>
</dbReference>